<accession>A0A8D8RHQ0</accession>
<proteinExistence type="predicted"/>
<reference evidence="1" key="1">
    <citation type="submission" date="2021-05" db="EMBL/GenBank/DDBJ databases">
        <authorList>
            <person name="Alioto T."/>
            <person name="Alioto T."/>
            <person name="Gomez Garrido J."/>
        </authorList>
    </citation>
    <scope>NUCLEOTIDE SEQUENCE</scope>
</reference>
<dbReference type="AlphaFoldDB" id="A0A8D8RHQ0"/>
<dbReference type="EMBL" id="HBUF01154136">
    <property type="protein sequence ID" value="CAG6648792.1"/>
    <property type="molecule type" value="Transcribed_RNA"/>
</dbReference>
<sequence>MLYCTGIILDIGLNVPLLWITGDPIASVGQWSERPSCNQEVAGSINFSLAFRDDNTWKFKELFVSIETIWVSRVLCAPQFYRGVMRKNNFKKNSAMWVGTKLPCLFQLKRDCGVAILPCFVYIYAITSVV</sequence>
<organism evidence="1">
    <name type="scientific">Cacopsylla melanoneura</name>
    <dbReference type="NCBI Taxonomy" id="428564"/>
    <lineage>
        <taxon>Eukaryota</taxon>
        <taxon>Metazoa</taxon>
        <taxon>Ecdysozoa</taxon>
        <taxon>Arthropoda</taxon>
        <taxon>Hexapoda</taxon>
        <taxon>Insecta</taxon>
        <taxon>Pterygota</taxon>
        <taxon>Neoptera</taxon>
        <taxon>Paraneoptera</taxon>
        <taxon>Hemiptera</taxon>
        <taxon>Sternorrhyncha</taxon>
        <taxon>Psylloidea</taxon>
        <taxon>Psyllidae</taxon>
        <taxon>Psyllinae</taxon>
        <taxon>Cacopsylla</taxon>
    </lineage>
</organism>
<evidence type="ECO:0000313" key="1">
    <source>
        <dbReference type="EMBL" id="CAG6648792.1"/>
    </source>
</evidence>
<name>A0A8D8RHQ0_9HEMI</name>
<protein>
    <submittedName>
        <fullName evidence="1">Uncharacterized protein</fullName>
    </submittedName>
</protein>